<feature type="transmembrane region" description="Helical" evidence="8">
    <location>
        <begin position="196"/>
        <end position="212"/>
    </location>
</feature>
<dbReference type="GO" id="GO:0016020">
    <property type="term" value="C:membrane"/>
    <property type="evidence" value="ECO:0007669"/>
    <property type="project" value="UniProtKB-SubCell"/>
</dbReference>
<feature type="transmembrane region" description="Helical" evidence="8">
    <location>
        <begin position="124"/>
        <end position="146"/>
    </location>
</feature>
<evidence type="ECO:0000313" key="9">
    <source>
        <dbReference type="EMBL" id="PSR34922.1"/>
    </source>
</evidence>
<feature type="transmembrane region" description="Helical" evidence="8">
    <location>
        <begin position="275"/>
        <end position="296"/>
    </location>
</feature>
<feature type="transmembrane region" description="Helical" evidence="8">
    <location>
        <begin position="95"/>
        <end position="112"/>
    </location>
</feature>
<feature type="transmembrane region" description="Helical" evidence="8">
    <location>
        <begin position="224"/>
        <end position="246"/>
    </location>
</feature>
<dbReference type="Pfam" id="PF03845">
    <property type="entry name" value="Spore_permease"/>
    <property type="match status" value="1"/>
</dbReference>
<dbReference type="Proteomes" id="UP000242972">
    <property type="component" value="Unassembled WGS sequence"/>
</dbReference>
<keyword evidence="4" id="KW-0309">Germination</keyword>
<keyword evidence="7 8" id="KW-0472">Membrane</keyword>
<feature type="transmembrane region" description="Helical" evidence="8">
    <location>
        <begin position="316"/>
        <end position="333"/>
    </location>
</feature>
<comment type="caution">
    <text evidence="9">The sequence shown here is derived from an EMBL/GenBank/DDBJ whole genome shotgun (WGS) entry which is preliminary data.</text>
</comment>
<keyword evidence="5 8" id="KW-0812">Transmembrane</keyword>
<evidence type="ECO:0000256" key="5">
    <source>
        <dbReference type="ARBA" id="ARBA00022692"/>
    </source>
</evidence>
<feature type="transmembrane region" description="Helical" evidence="8">
    <location>
        <begin position="158"/>
        <end position="176"/>
    </location>
</feature>
<reference evidence="9 10" key="1">
    <citation type="journal article" date="2014" name="BMC Genomics">
        <title>Comparison of environmental and isolate Sulfobacillus genomes reveals diverse carbon, sulfur, nitrogen, and hydrogen metabolisms.</title>
        <authorList>
            <person name="Justice N.B."/>
            <person name="Norman A."/>
            <person name="Brown C.T."/>
            <person name="Singh A."/>
            <person name="Thomas B.C."/>
            <person name="Banfield J.F."/>
        </authorList>
    </citation>
    <scope>NUCLEOTIDE SEQUENCE [LARGE SCALE GENOMIC DNA]</scope>
    <source>
        <strain evidence="9">AMDSBA4</strain>
    </source>
</reference>
<accession>A0A2T2XK96</accession>
<comment type="similarity">
    <text evidence="2">Belongs to the amino acid-polyamine-organocation (APC) superfamily. Spore germination protein (SGP) (TC 2.A.3.9) family.</text>
</comment>
<keyword evidence="3" id="KW-0813">Transport</keyword>
<feature type="transmembrane region" description="Helical" evidence="8">
    <location>
        <begin position="12"/>
        <end position="32"/>
    </location>
</feature>
<comment type="subcellular location">
    <subcellularLocation>
        <location evidence="1">Membrane</location>
        <topology evidence="1">Multi-pass membrane protein</topology>
    </subcellularLocation>
</comment>
<dbReference type="PANTHER" id="PTHR34975">
    <property type="entry name" value="SPORE GERMINATION PROTEIN A2"/>
    <property type="match status" value="1"/>
</dbReference>
<evidence type="ECO:0000256" key="1">
    <source>
        <dbReference type="ARBA" id="ARBA00004141"/>
    </source>
</evidence>
<dbReference type="InterPro" id="IPR004761">
    <property type="entry name" value="Spore_GerAB"/>
</dbReference>
<feature type="transmembrane region" description="Helical" evidence="8">
    <location>
        <begin position="44"/>
        <end position="63"/>
    </location>
</feature>
<feature type="transmembrane region" description="Helical" evidence="8">
    <location>
        <begin position="345"/>
        <end position="367"/>
    </location>
</feature>
<dbReference type="PANTHER" id="PTHR34975:SF2">
    <property type="entry name" value="SPORE GERMINATION PROTEIN A2"/>
    <property type="match status" value="1"/>
</dbReference>
<evidence type="ECO:0000313" key="10">
    <source>
        <dbReference type="Proteomes" id="UP000242972"/>
    </source>
</evidence>
<evidence type="ECO:0000256" key="6">
    <source>
        <dbReference type="ARBA" id="ARBA00022989"/>
    </source>
</evidence>
<gene>
    <name evidence="9" type="ORF">C7B46_03140</name>
</gene>
<evidence type="ECO:0000256" key="3">
    <source>
        <dbReference type="ARBA" id="ARBA00022448"/>
    </source>
</evidence>
<keyword evidence="6 8" id="KW-1133">Transmembrane helix</keyword>
<organism evidence="9 10">
    <name type="scientific">Sulfobacillus benefaciens</name>
    <dbReference type="NCBI Taxonomy" id="453960"/>
    <lineage>
        <taxon>Bacteria</taxon>
        <taxon>Bacillati</taxon>
        <taxon>Bacillota</taxon>
        <taxon>Clostridia</taxon>
        <taxon>Eubacteriales</taxon>
        <taxon>Clostridiales Family XVII. Incertae Sedis</taxon>
        <taxon>Sulfobacillus</taxon>
    </lineage>
</organism>
<dbReference type="GO" id="GO:0009847">
    <property type="term" value="P:spore germination"/>
    <property type="evidence" value="ECO:0007669"/>
    <property type="project" value="InterPro"/>
</dbReference>
<evidence type="ECO:0000256" key="4">
    <source>
        <dbReference type="ARBA" id="ARBA00022544"/>
    </source>
</evidence>
<name>A0A2T2XK96_9FIRM</name>
<dbReference type="AlphaFoldDB" id="A0A2T2XK96"/>
<evidence type="ECO:0000256" key="2">
    <source>
        <dbReference type="ARBA" id="ARBA00007998"/>
    </source>
</evidence>
<evidence type="ECO:0000256" key="8">
    <source>
        <dbReference type="SAM" id="Phobius"/>
    </source>
</evidence>
<sequence>MLNKELGISELSGIQFGTIVTAGYLALGIFYFPRELVSTAGRGGIWALWIDGLVTFLSMKLNFAMSRLAPSQTFVQFVGDLVSTPVALVLDLFRVVYHLGLAVLITVLFTSFMGNDFLPGTPTWALAGIAIVGAVYIASFGTTALARLLQVGYIPMMLINLLSLGLTITLIKYPLLLLPPLTIRPIPIFEAAYREFFIFIGFEVSITLYPFVKPRDRNRAELYATGGLGLVLFSLTFMYETCIAAFGPSYITYMRWPTVTLLRAVEVSGFFVEKWGSLVITLWTVAVLGFLAVRLWCVVHDIAALHFVHSIKHYRYILLPTAVAVYVLGLSIPNAAITNDLTEKLFIPAGVIQLVVIPVFVLIIGRLRPTTVAKLRKRTTRTSTHSS</sequence>
<protein>
    <submittedName>
        <fullName evidence="9">Spore gernimation protein</fullName>
    </submittedName>
</protein>
<proteinExistence type="inferred from homology"/>
<dbReference type="EMBL" id="PXYW01000005">
    <property type="protein sequence ID" value="PSR34922.1"/>
    <property type="molecule type" value="Genomic_DNA"/>
</dbReference>
<evidence type="ECO:0000256" key="7">
    <source>
        <dbReference type="ARBA" id="ARBA00023136"/>
    </source>
</evidence>